<dbReference type="KEGG" id="aper:A0U91_09505"/>
<gene>
    <name evidence="4" type="ORF">A0U91_09505</name>
</gene>
<dbReference type="Gene3D" id="2.40.170.20">
    <property type="entry name" value="TonB-dependent receptor, beta-barrel domain"/>
    <property type="match status" value="1"/>
</dbReference>
<keyword evidence="2" id="KW-0472">Membrane</keyword>
<keyword evidence="3" id="KW-0998">Cell outer membrane</keyword>
<dbReference type="InterPro" id="IPR036942">
    <property type="entry name" value="Beta-barrel_TonB_sf"/>
</dbReference>
<evidence type="ECO:0000313" key="5">
    <source>
        <dbReference type="Proteomes" id="UP000189055"/>
    </source>
</evidence>
<accession>A0A1U9LFC7</accession>
<evidence type="ECO:0000256" key="1">
    <source>
        <dbReference type="ARBA" id="ARBA00004442"/>
    </source>
</evidence>
<evidence type="ECO:0000256" key="2">
    <source>
        <dbReference type="ARBA" id="ARBA00023136"/>
    </source>
</evidence>
<reference evidence="4 5" key="1">
    <citation type="submission" date="2016-03" db="EMBL/GenBank/DDBJ databases">
        <title>Acetic acid bacteria sequencing.</title>
        <authorList>
            <person name="Brandt J."/>
            <person name="Jakob F."/>
            <person name="Vogel R.F."/>
        </authorList>
    </citation>
    <scope>NUCLEOTIDE SEQUENCE [LARGE SCALE GENOMIC DNA]</scope>
    <source>
        <strain evidence="4 5">TMW2.1084</strain>
    </source>
</reference>
<evidence type="ECO:0000313" key="4">
    <source>
        <dbReference type="EMBL" id="AQT05089.1"/>
    </source>
</evidence>
<dbReference type="SUPFAM" id="SSF56935">
    <property type="entry name" value="Porins"/>
    <property type="match status" value="1"/>
</dbReference>
<dbReference type="AlphaFoldDB" id="A0A1U9LFC7"/>
<sequence length="159" mass="18008">MALPMGIPKLTLQGSASYKAKLGKDWTLTPYLEYSYRGAQQNIPGNTLYKMPAYFLMDVGLTFAPKSNKWSISAYANNIIDRRYDITRETGLNGIFGVPGAPRMVGGVCELISKRIWNGFLALIIPEIFCLKLKTPEWQGKRQPHHPVYRVLFRRGRAV</sequence>
<dbReference type="Proteomes" id="UP000189055">
    <property type="component" value="Chromosome"/>
</dbReference>
<organism evidence="4 5">
    <name type="scientific">Acetobacter persici</name>
    <dbReference type="NCBI Taxonomy" id="1076596"/>
    <lineage>
        <taxon>Bacteria</taxon>
        <taxon>Pseudomonadati</taxon>
        <taxon>Pseudomonadota</taxon>
        <taxon>Alphaproteobacteria</taxon>
        <taxon>Acetobacterales</taxon>
        <taxon>Acetobacteraceae</taxon>
        <taxon>Acetobacter</taxon>
    </lineage>
</organism>
<proteinExistence type="predicted"/>
<evidence type="ECO:0000256" key="3">
    <source>
        <dbReference type="ARBA" id="ARBA00023237"/>
    </source>
</evidence>
<protein>
    <submittedName>
        <fullName evidence="4">Uncharacterized protein</fullName>
    </submittedName>
</protein>
<name>A0A1U9LFC7_9PROT</name>
<comment type="subcellular location">
    <subcellularLocation>
        <location evidence="1">Cell outer membrane</location>
    </subcellularLocation>
</comment>
<dbReference type="RefSeq" id="WP_077930891.1">
    <property type="nucleotide sequence ID" value="NZ_CP014687.1"/>
</dbReference>
<dbReference type="GO" id="GO:0009279">
    <property type="term" value="C:cell outer membrane"/>
    <property type="evidence" value="ECO:0007669"/>
    <property type="project" value="UniProtKB-SubCell"/>
</dbReference>
<dbReference type="STRING" id="1076596.A0U91_09505"/>
<dbReference type="EMBL" id="CP014687">
    <property type="protein sequence ID" value="AQT05089.1"/>
    <property type="molecule type" value="Genomic_DNA"/>
</dbReference>